<keyword evidence="2" id="KW-1185">Reference proteome</keyword>
<accession>G5AAJ0</accession>
<gene>
    <name evidence="1" type="ORF">PHYSODRAFT_447168</name>
</gene>
<protein>
    <submittedName>
        <fullName evidence="1">Uncharacterized protein</fullName>
    </submittedName>
</protein>
<name>G5AAJ0_PHYSP</name>
<proteinExistence type="predicted"/>
<evidence type="ECO:0000313" key="2">
    <source>
        <dbReference type="Proteomes" id="UP000002640"/>
    </source>
</evidence>
<dbReference type="AlphaFoldDB" id="G5AAJ0"/>
<dbReference type="KEGG" id="psoj:PHYSODRAFT_447168"/>
<reference evidence="1 2" key="1">
    <citation type="journal article" date="2006" name="Science">
        <title>Phytophthora genome sequences uncover evolutionary origins and mechanisms of pathogenesis.</title>
        <authorList>
            <person name="Tyler B.M."/>
            <person name="Tripathy S."/>
            <person name="Zhang X."/>
            <person name="Dehal P."/>
            <person name="Jiang R.H."/>
            <person name="Aerts A."/>
            <person name="Arredondo F.D."/>
            <person name="Baxter L."/>
            <person name="Bensasson D."/>
            <person name="Beynon J.L."/>
            <person name="Chapman J."/>
            <person name="Damasceno C.M."/>
            <person name="Dorrance A.E."/>
            <person name="Dou D."/>
            <person name="Dickerman A.W."/>
            <person name="Dubchak I.L."/>
            <person name="Garbelotto M."/>
            <person name="Gijzen M."/>
            <person name="Gordon S.G."/>
            <person name="Govers F."/>
            <person name="Grunwald N.J."/>
            <person name="Huang W."/>
            <person name="Ivors K.L."/>
            <person name="Jones R.W."/>
            <person name="Kamoun S."/>
            <person name="Krampis K."/>
            <person name="Lamour K.H."/>
            <person name="Lee M.K."/>
            <person name="McDonald W.H."/>
            <person name="Medina M."/>
            <person name="Meijer H.J."/>
            <person name="Nordberg E.K."/>
            <person name="Maclean D.J."/>
            <person name="Ospina-Giraldo M.D."/>
            <person name="Morris P.F."/>
            <person name="Phuntumart V."/>
            <person name="Putnam N.H."/>
            <person name="Rash S."/>
            <person name="Rose J.K."/>
            <person name="Sakihama Y."/>
            <person name="Salamov A.A."/>
            <person name="Savidor A."/>
            <person name="Scheuring C.F."/>
            <person name="Smith B.M."/>
            <person name="Sobral B.W."/>
            <person name="Terry A."/>
            <person name="Torto-Alalibo T.A."/>
            <person name="Win J."/>
            <person name="Xu Z."/>
            <person name="Zhang H."/>
            <person name="Grigoriev I.V."/>
            <person name="Rokhsar D.S."/>
            <person name="Boore J.L."/>
        </authorList>
    </citation>
    <scope>NUCLEOTIDE SEQUENCE [LARGE SCALE GENOMIC DNA]</scope>
    <source>
        <strain evidence="1 2">P6497</strain>
    </source>
</reference>
<organism evidence="1 2">
    <name type="scientific">Phytophthora sojae (strain P6497)</name>
    <name type="common">Soybean stem and root rot agent</name>
    <name type="synonym">Phytophthora megasperma f. sp. glycines</name>
    <dbReference type="NCBI Taxonomy" id="1094619"/>
    <lineage>
        <taxon>Eukaryota</taxon>
        <taxon>Sar</taxon>
        <taxon>Stramenopiles</taxon>
        <taxon>Oomycota</taxon>
        <taxon>Peronosporomycetes</taxon>
        <taxon>Peronosporales</taxon>
        <taxon>Peronosporaceae</taxon>
        <taxon>Phytophthora</taxon>
    </lineage>
</organism>
<evidence type="ECO:0000313" key="1">
    <source>
        <dbReference type="EMBL" id="EGZ07619.1"/>
    </source>
</evidence>
<dbReference type="RefSeq" id="XP_009537185.1">
    <property type="nucleotide sequence ID" value="XM_009538890.1"/>
</dbReference>
<dbReference type="EMBL" id="JH159162">
    <property type="protein sequence ID" value="EGZ07619.1"/>
    <property type="molecule type" value="Genomic_DNA"/>
</dbReference>
<sequence>YILCVRLKDSLEEAGQYRLDSVVNGLFEGPPMPIRTIEGGSTVALDAHRLLGLSPGANLPVGFNDPVTFDVFSAV</sequence>
<feature type="non-terminal residue" evidence="1">
    <location>
        <position position="1"/>
    </location>
</feature>
<dbReference type="GeneID" id="20652822"/>
<dbReference type="Proteomes" id="UP000002640">
    <property type="component" value="Unassembled WGS sequence"/>
</dbReference>
<dbReference type="InParanoid" id="G5AAJ0"/>
<feature type="non-terminal residue" evidence="1">
    <location>
        <position position="75"/>
    </location>
</feature>